<reference evidence="1 2" key="1">
    <citation type="journal article" date="2014" name="Nat. Commun.">
        <title>Molecular traces of alternative social organization in a termite genome.</title>
        <authorList>
            <person name="Terrapon N."/>
            <person name="Li C."/>
            <person name="Robertson H.M."/>
            <person name="Ji L."/>
            <person name="Meng X."/>
            <person name="Booth W."/>
            <person name="Chen Z."/>
            <person name="Childers C.P."/>
            <person name="Glastad K.M."/>
            <person name="Gokhale K."/>
            <person name="Gowin J."/>
            <person name="Gronenberg W."/>
            <person name="Hermansen R.A."/>
            <person name="Hu H."/>
            <person name="Hunt B.G."/>
            <person name="Huylmans A.K."/>
            <person name="Khalil S.M."/>
            <person name="Mitchell R.D."/>
            <person name="Munoz-Torres M.C."/>
            <person name="Mustard J.A."/>
            <person name="Pan H."/>
            <person name="Reese J.T."/>
            <person name="Scharf M.E."/>
            <person name="Sun F."/>
            <person name="Vogel H."/>
            <person name="Xiao J."/>
            <person name="Yang W."/>
            <person name="Yang Z."/>
            <person name="Yang Z."/>
            <person name="Zhou J."/>
            <person name="Zhu J."/>
            <person name="Brent C.S."/>
            <person name="Elsik C.G."/>
            <person name="Goodisman M.A."/>
            <person name="Liberles D.A."/>
            <person name="Roe R.M."/>
            <person name="Vargo E.L."/>
            <person name="Vilcinskas A."/>
            <person name="Wang J."/>
            <person name="Bornberg-Bauer E."/>
            <person name="Korb J."/>
            <person name="Zhang G."/>
            <person name="Liebig J."/>
        </authorList>
    </citation>
    <scope>NUCLEOTIDE SEQUENCE [LARGE SCALE GENOMIC DNA]</scope>
    <source>
        <tissue evidence="1">Whole organism</tissue>
    </source>
</reference>
<dbReference type="AlphaFoldDB" id="A0A067RI48"/>
<gene>
    <name evidence="1" type="ORF">L798_08738</name>
</gene>
<name>A0A067RI48_ZOONE</name>
<accession>A0A067RI48</accession>
<evidence type="ECO:0000313" key="1">
    <source>
        <dbReference type="EMBL" id="KDR23531.1"/>
    </source>
</evidence>
<evidence type="ECO:0000313" key="2">
    <source>
        <dbReference type="Proteomes" id="UP000027135"/>
    </source>
</evidence>
<sequence length="57" mass="6631">MHGIIRASIDRTMRADFQVLQPLLDIYSVGRQQQMETILEVGNNKQHICTREMSIED</sequence>
<organism evidence="1 2">
    <name type="scientific">Zootermopsis nevadensis</name>
    <name type="common">Dampwood termite</name>
    <dbReference type="NCBI Taxonomy" id="136037"/>
    <lineage>
        <taxon>Eukaryota</taxon>
        <taxon>Metazoa</taxon>
        <taxon>Ecdysozoa</taxon>
        <taxon>Arthropoda</taxon>
        <taxon>Hexapoda</taxon>
        <taxon>Insecta</taxon>
        <taxon>Pterygota</taxon>
        <taxon>Neoptera</taxon>
        <taxon>Polyneoptera</taxon>
        <taxon>Dictyoptera</taxon>
        <taxon>Blattodea</taxon>
        <taxon>Blattoidea</taxon>
        <taxon>Termitoidae</taxon>
        <taxon>Termopsidae</taxon>
        <taxon>Zootermopsis</taxon>
    </lineage>
</organism>
<protein>
    <submittedName>
        <fullName evidence="1">Uncharacterized protein</fullName>
    </submittedName>
</protein>
<dbReference type="InParanoid" id="A0A067RI48"/>
<dbReference type="Proteomes" id="UP000027135">
    <property type="component" value="Unassembled WGS sequence"/>
</dbReference>
<dbReference type="EMBL" id="KK852460">
    <property type="protein sequence ID" value="KDR23531.1"/>
    <property type="molecule type" value="Genomic_DNA"/>
</dbReference>
<keyword evidence="2" id="KW-1185">Reference proteome</keyword>
<proteinExistence type="predicted"/>